<protein>
    <submittedName>
        <fullName evidence="1">Uncharacterized protein</fullName>
    </submittedName>
</protein>
<gene>
    <name evidence="1" type="ORF">sS8_4851</name>
</gene>
<sequence>MLAATLNPVAAKPAPIPPCHAANITATKKTDSGGGSSKELSAKINAATQTVAPSATEYPFPSNCLTSTPFLPSS</sequence>
<dbReference type="EMBL" id="AP017928">
    <property type="protein sequence ID" value="BBA36774.1"/>
    <property type="molecule type" value="Genomic_DNA"/>
</dbReference>
<reference evidence="1 2" key="1">
    <citation type="submission" date="2016-12" db="EMBL/GenBank/DDBJ databases">
        <title>Genome sequencing of Methylocaldum marinum.</title>
        <authorList>
            <person name="Takeuchi M."/>
            <person name="Kamagata Y."/>
            <person name="Hiraoka S."/>
            <person name="Oshima K."/>
            <person name="Hattori M."/>
            <person name="Iwasaki W."/>
        </authorList>
    </citation>
    <scope>NUCLEOTIDE SEQUENCE [LARGE SCALE GENOMIC DNA]</scope>
    <source>
        <strain evidence="1 2">S8</strain>
    </source>
</reference>
<evidence type="ECO:0000313" key="1">
    <source>
        <dbReference type="EMBL" id="BBA36774.1"/>
    </source>
</evidence>
<evidence type="ECO:0000313" key="2">
    <source>
        <dbReference type="Proteomes" id="UP000266313"/>
    </source>
</evidence>
<organism evidence="1 2">
    <name type="scientific">Methylocaldum marinum</name>
    <dbReference type="NCBI Taxonomy" id="1432792"/>
    <lineage>
        <taxon>Bacteria</taxon>
        <taxon>Pseudomonadati</taxon>
        <taxon>Pseudomonadota</taxon>
        <taxon>Gammaproteobacteria</taxon>
        <taxon>Methylococcales</taxon>
        <taxon>Methylococcaceae</taxon>
        <taxon>Methylocaldum</taxon>
    </lineage>
</organism>
<accession>A0A250KZ59</accession>
<dbReference type="AlphaFoldDB" id="A0A250KZ59"/>
<proteinExistence type="predicted"/>
<keyword evidence="2" id="KW-1185">Reference proteome</keyword>
<dbReference type="Proteomes" id="UP000266313">
    <property type="component" value="Chromosome"/>
</dbReference>
<dbReference type="KEGG" id="mmai:sS8_4851"/>
<name>A0A250KZ59_9GAMM</name>